<feature type="compositionally biased region" description="Basic and acidic residues" evidence="1">
    <location>
        <begin position="96"/>
        <end position="106"/>
    </location>
</feature>
<evidence type="ECO:0000256" key="1">
    <source>
        <dbReference type="SAM" id="MobiDB-lite"/>
    </source>
</evidence>
<evidence type="ECO:0000313" key="2">
    <source>
        <dbReference type="EMBL" id="MFB9947342.1"/>
    </source>
</evidence>
<dbReference type="EMBL" id="JBHMAA010000002">
    <property type="protein sequence ID" value="MFB9947342.1"/>
    <property type="molecule type" value="Genomic_DNA"/>
</dbReference>
<gene>
    <name evidence="2" type="ORF">ACFFP0_00710</name>
</gene>
<name>A0ABV6A9Q0_9HYPH</name>
<comment type="caution">
    <text evidence="2">The sequence shown here is derived from an EMBL/GenBank/DDBJ whole genome shotgun (WGS) entry which is preliminary data.</text>
</comment>
<dbReference type="Proteomes" id="UP001589692">
    <property type="component" value="Unassembled WGS sequence"/>
</dbReference>
<keyword evidence="3" id="KW-1185">Reference proteome</keyword>
<feature type="compositionally biased region" description="Basic residues" evidence="1">
    <location>
        <begin position="115"/>
        <end position="139"/>
    </location>
</feature>
<organism evidence="2 3">
    <name type="scientific">Rhizobium puerariae</name>
    <dbReference type="NCBI Taxonomy" id="1585791"/>
    <lineage>
        <taxon>Bacteria</taxon>
        <taxon>Pseudomonadati</taxon>
        <taxon>Pseudomonadota</taxon>
        <taxon>Alphaproteobacteria</taxon>
        <taxon>Hyphomicrobiales</taxon>
        <taxon>Rhizobiaceae</taxon>
        <taxon>Rhizobium/Agrobacterium group</taxon>
        <taxon>Rhizobium</taxon>
    </lineage>
</organism>
<sequence length="139" mass="15503">MLARKARLAGIDIIEVWSGYSTTIGNVAFEAPDACASAAEIARRGLARLAGTKDVLPELEEGWENLRKDLLLPAELGSWIDVHRTIKSAGIGYRRPHPDPKDRGSDGRVGGHAVSRLRHRNRPGWKMSPRSRMRQRGWE</sequence>
<dbReference type="RefSeq" id="WP_377254596.1">
    <property type="nucleotide sequence ID" value="NZ_JBHMAA010000002.1"/>
</dbReference>
<feature type="region of interest" description="Disordered" evidence="1">
    <location>
        <begin position="90"/>
        <end position="139"/>
    </location>
</feature>
<protein>
    <submittedName>
        <fullName evidence="2">Uncharacterized protein</fullName>
    </submittedName>
</protein>
<accession>A0ABV6A9Q0</accession>
<evidence type="ECO:0000313" key="3">
    <source>
        <dbReference type="Proteomes" id="UP001589692"/>
    </source>
</evidence>
<reference evidence="2 3" key="1">
    <citation type="submission" date="2024-09" db="EMBL/GenBank/DDBJ databases">
        <authorList>
            <person name="Sun Q."/>
            <person name="Mori K."/>
        </authorList>
    </citation>
    <scope>NUCLEOTIDE SEQUENCE [LARGE SCALE GENOMIC DNA]</scope>
    <source>
        <strain evidence="2 3">TBRC 4938</strain>
    </source>
</reference>
<proteinExistence type="predicted"/>